<evidence type="ECO:0000313" key="5">
    <source>
        <dbReference type="Proteomes" id="UP000248616"/>
    </source>
</evidence>
<accession>A0A2W7BSL8</accession>
<feature type="domain" description="GGDEF" evidence="3">
    <location>
        <begin position="3"/>
        <end position="37"/>
    </location>
</feature>
<comment type="caution">
    <text evidence="4">The sequence shown here is derived from an EMBL/GenBank/DDBJ whole genome shotgun (WGS) entry which is preliminary data.</text>
</comment>
<protein>
    <recommendedName>
        <fullName evidence="1">diguanylate cyclase</fullName>
        <ecNumber evidence="1">2.7.7.65</ecNumber>
    </recommendedName>
</protein>
<dbReference type="SUPFAM" id="SSF55073">
    <property type="entry name" value="Nucleotide cyclase"/>
    <property type="match status" value="1"/>
</dbReference>
<dbReference type="PANTHER" id="PTHR45138">
    <property type="entry name" value="REGULATORY COMPONENTS OF SENSORY TRANSDUCTION SYSTEM"/>
    <property type="match status" value="1"/>
</dbReference>
<dbReference type="InterPro" id="IPR050469">
    <property type="entry name" value="Diguanylate_Cyclase"/>
</dbReference>
<reference evidence="5" key="1">
    <citation type="submission" date="2017-03" db="EMBL/GenBank/DDBJ databases">
        <authorList>
            <person name="Safronova V.I."/>
            <person name="Sazanova A.L."/>
            <person name="Chirak E.R."/>
        </authorList>
    </citation>
    <scope>NUCLEOTIDE SEQUENCE [LARGE SCALE GENOMIC DNA]</scope>
    <source>
        <strain evidence="5">Ach-343</strain>
    </source>
</reference>
<name>A0A2W7BSL8_9HYPH</name>
<dbReference type="InterPro" id="IPR043128">
    <property type="entry name" value="Rev_trsase/Diguanyl_cyclase"/>
</dbReference>
<dbReference type="GO" id="GO:1902201">
    <property type="term" value="P:negative regulation of bacterial-type flagellum-dependent cell motility"/>
    <property type="evidence" value="ECO:0007669"/>
    <property type="project" value="TreeGrafter"/>
</dbReference>
<comment type="catalytic activity">
    <reaction evidence="2">
        <text>2 GTP = 3',3'-c-di-GMP + 2 diphosphate</text>
        <dbReference type="Rhea" id="RHEA:24898"/>
        <dbReference type="ChEBI" id="CHEBI:33019"/>
        <dbReference type="ChEBI" id="CHEBI:37565"/>
        <dbReference type="ChEBI" id="CHEBI:58805"/>
        <dbReference type="EC" id="2.7.7.65"/>
    </reaction>
</comment>
<dbReference type="EC" id="2.7.7.65" evidence="1"/>
<evidence type="ECO:0000256" key="2">
    <source>
        <dbReference type="ARBA" id="ARBA00034247"/>
    </source>
</evidence>
<dbReference type="GO" id="GO:0052621">
    <property type="term" value="F:diguanylate cyclase activity"/>
    <property type="evidence" value="ECO:0007669"/>
    <property type="project" value="UniProtKB-EC"/>
</dbReference>
<evidence type="ECO:0000313" key="4">
    <source>
        <dbReference type="EMBL" id="PZV33840.1"/>
    </source>
</evidence>
<sequence>MERSEQPLAMIMLDVDHFKQFNDTFGHEAGDLVLNQVRSGVPLSQPGQIGNSNHRQPCESFTTRSFPAGLLHVQHVAQFRRQLLDGERLGQEVHVVIEHAVVDDGVPGEAGGEDHLELRHAGDRLFRQLAAVHHRHDDIGEQKGDAGVFRQRLQGFLAAADMDDGVAEFAYGVRG</sequence>
<dbReference type="Proteomes" id="UP000248616">
    <property type="component" value="Unassembled WGS sequence"/>
</dbReference>
<dbReference type="AlphaFoldDB" id="A0A2W7BSL8"/>
<dbReference type="InterPro" id="IPR000160">
    <property type="entry name" value="GGDEF_dom"/>
</dbReference>
<dbReference type="PANTHER" id="PTHR45138:SF9">
    <property type="entry name" value="DIGUANYLATE CYCLASE DGCM-RELATED"/>
    <property type="match status" value="1"/>
</dbReference>
<keyword evidence="5" id="KW-1185">Reference proteome</keyword>
<gene>
    <name evidence="4" type="ORF">B5V02_36835</name>
</gene>
<proteinExistence type="predicted"/>
<dbReference type="GO" id="GO:0043709">
    <property type="term" value="P:cell adhesion involved in single-species biofilm formation"/>
    <property type="evidence" value="ECO:0007669"/>
    <property type="project" value="TreeGrafter"/>
</dbReference>
<dbReference type="Gene3D" id="3.30.70.270">
    <property type="match status" value="1"/>
</dbReference>
<organism evidence="4 5">
    <name type="scientific">Mesorhizobium kowhaii</name>
    <dbReference type="NCBI Taxonomy" id="1300272"/>
    <lineage>
        <taxon>Bacteria</taxon>
        <taxon>Pseudomonadati</taxon>
        <taxon>Pseudomonadota</taxon>
        <taxon>Alphaproteobacteria</taxon>
        <taxon>Hyphomicrobiales</taxon>
        <taxon>Phyllobacteriaceae</taxon>
        <taxon>Mesorhizobium</taxon>
    </lineage>
</organism>
<dbReference type="NCBIfam" id="TIGR00254">
    <property type="entry name" value="GGDEF"/>
    <property type="match status" value="1"/>
</dbReference>
<evidence type="ECO:0000256" key="1">
    <source>
        <dbReference type="ARBA" id="ARBA00012528"/>
    </source>
</evidence>
<dbReference type="GO" id="GO:0005886">
    <property type="term" value="C:plasma membrane"/>
    <property type="evidence" value="ECO:0007669"/>
    <property type="project" value="TreeGrafter"/>
</dbReference>
<dbReference type="InterPro" id="IPR029787">
    <property type="entry name" value="Nucleotide_cyclase"/>
</dbReference>
<dbReference type="Pfam" id="PF00990">
    <property type="entry name" value="GGDEF"/>
    <property type="match status" value="1"/>
</dbReference>
<evidence type="ECO:0000259" key="3">
    <source>
        <dbReference type="Pfam" id="PF00990"/>
    </source>
</evidence>
<dbReference type="EMBL" id="MZXV01000080">
    <property type="protein sequence ID" value="PZV33840.1"/>
    <property type="molecule type" value="Genomic_DNA"/>
</dbReference>